<name>A2YTA1_ORYSI</name>
<dbReference type="EMBL" id="CM000133">
    <property type="protein sequence ID" value="EAZ06312.1"/>
    <property type="molecule type" value="Genomic_DNA"/>
</dbReference>
<organism evidence="1 2">
    <name type="scientific">Oryza sativa subsp. indica</name>
    <name type="common">Rice</name>
    <dbReference type="NCBI Taxonomy" id="39946"/>
    <lineage>
        <taxon>Eukaryota</taxon>
        <taxon>Viridiplantae</taxon>
        <taxon>Streptophyta</taxon>
        <taxon>Embryophyta</taxon>
        <taxon>Tracheophyta</taxon>
        <taxon>Spermatophyta</taxon>
        <taxon>Magnoliopsida</taxon>
        <taxon>Liliopsida</taxon>
        <taxon>Poales</taxon>
        <taxon>Poaceae</taxon>
        <taxon>BOP clade</taxon>
        <taxon>Oryzoideae</taxon>
        <taxon>Oryzeae</taxon>
        <taxon>Oryzinae</taxon>
        <taxon>Oryza</taxon>
        <taxon>Oryza sativa</taxon>
    </lineage>
</organism>
<dbReference type="Gramene" id="BGIOSGA028348-TA">
    <property type="protein sequence ID" value="BGIOSGA028348-PA"/>
    <property type="gene ID" value="BGIOSGA028348"/>
</dbReference>
<evidence type="ECO:0000313" key="2">
    <source>
        <dbReference type="Proteomes" id="UP000007015"/>
    </source>
</evidence>
<proteinExistence type="predicted"/>
<dbReference type="HOGENOM" id="CLU_2350471_0_0_1"/>
<keyword evidence="2" id="KW-1185">Reference proteome</keyword>
<dbReference type="AlphaFoldDB" id="A2YTA1"/>
<reference evidence="1 2" key="1">
    <citation type="journal article" date="2005" name="PLoS Biol.">
        <title>The genomes of Oryza sativa: a history of duplications.</title>
        <authorList>
            <person name="Yu J."/>
            <person name="Wang J."/>
            <person name="Lin W."/>
            <person name="Li S."/>
            <person name="Li H."/>
            <person name="Zhou J."/>
            <person name="Ni P."/>
            <person name="Dong W."/>
            <person name="Hu S."/>
            <person name="Zeng C."/>
            <person name="Zhang J."/>
            <person name="Zhang Y."/>
            <person name="Li R."/>
            <person name="Xu Z."/>
            <person name="Li S."/>
            <person name="Li X."/>
            <person name="Zheng H."/>
            <person name="Cong L."/>
            <person name="Lin L."/>
            <person name="Yin J."/>
            <person name="Geng J."/>
            <person name="Li G."/>
            <person name="Shi J."/>
            <person name="Liu J."/>
            <person name="Lv H."/>
            <person name="Li J."/>
            <person name="Wang J."/>
            <person name="Deng Y."/>
            <person name="Ran L."/>
            <person name="Shi X."/>
            <person name="Wang X."/>
            <person name="Wu Q."/>
            <person name="Li C."/>
            <person name="Ren X."/>
            <person name="Wang J."/>
            <person name="Wang X."/>
            <person name="Li D."/>
            <person name="Liu D."/>
            <person name="Zhang X."/>
            <person name="Ji Z."/>
            <person name="Zhao W."/>
            <person name="Sun Y."/>
            <person name="Zhang Z."/>
            <person name="Bao J."/>
            <person name="Han Y."/>
            <person name="Dong L."/>
            <person name="Ji J."/>
            <person name="Chen P."/>
            <person name="Wu S."/>
            <person name="Liu J."/>
            <person name="Xiao Y."/>
            <person name="Bu D."/>
            <person name="Tan J."/>
            <person name="Yang L."/>
            <person name="Ye C."/>
            <person name="Zhang J."/>
            <person name="Xu J."/>
            <person name="Zhou Y."/>
            <person name="Yu Y."/>
            <person name="Zhang B."/>
            <person name="Zhuang S."/>
            <person name="Wei H."/>
            <person name="Liu B."/>
            <person name="Lei M."/>
            <person name="Yu H."/>
            <person name="Li Y."/>
            <person name="Xu H."/>
            <person name="Wei S."/>
            <person name="He X."/>
            <person name="Fang L."/>
            <person name="Zhang Z."/>
            <person name="Zhang Y."/>
            <person name="Huang X."/>
            <person name="Su Z."/>
            <person name="Tong W."/>
            <person name="Li J."/>
            <person name="Tong Z."/>
            <person name="Li S."/>
            <person name="Ye J."/>
            <person name="Wang L."/>
            <person name="Fang L."/>
            <person name="Lei T."/>
            <person name="Chen C."/>
            <person name="Chen H."/>
            <person name="Xu Z."/>
            <person name="Li H."/>
            <person name="Huang H."/>
            <person name="Zhang F."/>
            <person name="Xu H."/>
            <person name="Li N."/>
            <person name="Zhao C."/>
            <person name="Li S."/>
            <person name="Dong L."/>
            <person name="Huang Y."/>
            <person name="Li L."/>
            <person name="Xi Y."/>
            <person name="Qi Q."/>
            <person name="Li W."/>
            <person name="Zhang B."/>
            <person name="Hu W."/>
            <person name="Zhang Y."/>
            <person name="Tian X."/>
            <person name="Jiao Y."/>
            <person name="Liang X."/>
            <person name="Jin J."/>
            <person name="Gao L."/>
            <person name="Zheng W."/>
            <person name="Hao B."/>
            <person name="Liu S."/>
            <person name="Wang W."/>
            <person name="Yuan L."/>
            <person name="Cao M."/>
            <person name="McDermott J."/>
            <person name="Samudrala R."/>
            <person name="Wang J."/>
            <person name="Wong G.K."/>
            <person name="Yang H."/>
        </authorList>
    </citation>
    <scope>NUCLEOTIDE SEQUENCE [LARGE SCALE GENOMIC DNA]</scope>
    <source>
        <strain evidence="2">cv. 93-11</strain>
    </source>
</reference>
<sequence length="97" mass="10600">MDCSVFHAEKLGSQPALPNTASNLEDVGAQIFVEHVLKQRMYWRRSKCDARVDSSRVDSSLGLSQCGELDRDLIVPARIQVDVATGPVPQLGFSSPT</sequence>
<accession>A2YTA1</accession>
<protein>
    <submittedName>
        <fullName evidence="1">Uncharacterized protein</fullName>
    </submittedName>
</protein>
<dbReference type="Proteomes" id="UP000007015">
    <property type="component" value="Chromosome 8"/>
</dbReference>
<evidence type="ECO:0000313" key="1">
    <source>
        <dbReference type="EMBL" id="EAZ06312.1"/>
    </source>
</evidence>
<gene>
    <name evidence="1" type="ORF">OsI_28546</name>
</gene>